<dbReference type="AlphaFoldDB" id="A0A1Y3AS12"/>
<comment type="caution">
    <text evidence="2">The sequence shown here is derived from an EMBL/GenBank/DDBJ whole genome shotgun (WGS) entry which is preliminary data.</text>
</comment>
<dbReference type="Proteomes" id="UP000194236">
    <property type="component" value="Unassembled WGS sequence"/>
</dbReference>
<evidence type="ECO:0000313" key="3">
    <source>
        <dbReference type="Proteomes" id="UP000194236"/>
    </source>
</evidence>
<dbReference type="PROSITE" id="PS51848">
    <property type="entry name" value="BMERB"/>
    <property type="match status" value="1"/>
</dbReference>
<dbReference type="InterPro" id="IPR022735">
    <property type="entry name" value="bMERB_dom"/>
</dbReference>
<accession>A0A1Y3AS12</accession>
<organism evidence="2 3">
    <name type="scientific">Euroglyphus maynei</name>
    <name type="common">Mayne's house dust mite</name>
    <dbReference type="NCBI Taxonomy" id="6958"/>
    <lineage>
        <taxon>Eukaryota</taxon>
        <taxon>Metazoa</taxon>
        <taxon>Ecdysozoa</taxon>
        <taxon>Arthropoda</taxon>
        <taxon>Chelicerata</taxon>
        <taxon>Arachnida</taxon>
        <taxon>Acari</taxon>
        <taxon>Acariformes</taxon>
        <taxon>Sarcoptiformes</taxon>
        <taxon>Astigmata</taxon>
        <taxon>Psoroptidia</taxon>
        <taxon>Analgoidea</taxon>
        <taxon>Pyroglyphidae</taxon>
        <taxon>Pyroglyphinae</taxon>
        <taxon>Euroglyphus</taxon>
    </lineage>
</organism>
<proteinExistence type="predicted"/>
<dbReference type="Pfam" id="PF12130">
    <property type="entry name" value="bMERB_dom"/>
    <property type="match status" value="1"/>
</dbReference>
<protein>
    <recommendedName>
        <fullName evidence="1">BMERB domain-containing protein</fullName>
    </recommendedName>
</protein>
<gene>
    <name evidence="2" type="ORF">BLA29_015454</name>
</gene>
<reference evidence="2 3" key="1">
    <citation type="submission" date="2017-03" db="EMBL/GenBank/DDBJ databases">
        <title>Genome Survey of Euroglyphus maynei.</title>
        <authorList>
            <person name="Arlian L.G."/>
            <person name="Morgan M.S."/>
            <person name="Rider S.D."/>
        </authorList>
    </citation>
    <scope>NUCLEOTIDE SEQUENCE [LARGE SCALE GENOMIC DNA]</scope>
    <source>
        <strain evidence="2">Arlian Lab</strain>
        <tissue evidence="2">Whole body</tissue>
    </source>
</reference>
<evidence type="ECO:0000259" key="1">
    <source>
        <dbReference type="PROSITE" id="PS51848"/>
    </source>
</evidence>
<dbReference type="EMBL" id="MUJZ01063937">
    <property type="protein sequence ID" value="OTF70797.1"/>
    <property type="molecule type" value="Genomic_DNA"/>
</dbReference>
<keyword evidence="3" id="KW-1185">Reference proteome</keyword>
<feature type="domain" description="BMERB" evidence="1">
    <location>
        <begin position="1"/>
        <end position="43"/>
    </location>
</feature>
<sequence length="43" mass="5167">MSKQDAQKTDGDRLEEQELLKKMMEIIDERNDIIENMIQDENK</sequence>
<evidence type="ECO:0000313" key="2">
    <source>
        <dbReference type="EMBL" id="OTF70797.1"/>
    </source>
</evidence>
<name>A0A1Y3AS12_EURMA</name>